<dbReference type="eggNOG" id="KOG1080">
    <property type="taxonomic scope" value="Eukaryota"/>
</dbReference>
<keyword evidence="14" id="KW-0489">Methyltransferase</keyword>
<dbReference type="SMART" id="SM00317">
    <property type="entry name" value="SET"/>
    <property type="match status" value="1"/>
</dbReference>
<evidence type="ECO:0000256" key="8">
    <source>
        <dbReference type="ARBA" id="ARBA00023242"/>
    </source>
</evidence>
<dbReference type="GO" id="GO:0008270">
    <property type="term" value="F:zinc ion binding"/>
    <property type="evidence" value="ECO:0007669"/>
    <property type="project" value="UniProtKB-KW"/>
</dbReference>
<dbReference type="Pfam" id="PF13832">
    <property type="entry name" value="zf-HC5HC2H_2"/>
    <property type="match status" value="1"/>
</dbReference>
<evidence type="ECO:0000256" key="3">
    <source>
        <dbReference type="ARBA" id="ARBA00022771"/>
    </source>
</evidence>
<dbReference type="CDD" id="cd10518">
    <property type="entry name" value="SET_SETD1-like"/>
    <property type="match status" value="1"/>
</dbReference>
<dbReference type="SMART" id="SM00249">
    <property type="entry name" value="PHD"/>
    <property type="match status" value="2"/>
</dbReference>
<keyword evidence="5" id="KW-0156">Chromatin regulator</keyword>
<dbReference type="Pfam" id="PF00856">
    <property type="entry name" value="SET"/>
    <property type="match status" value="1"/>
</dbReference>
<feature type="compositionally biased region" description="Low complexity" evidence="10">
    <location>
        <begin position="1218"/>
        <end position="1227"/>
    </location>
</feature>
<evidence type="ECO:0000256" key="9">
    <source>
        <dbReference type="PROSITE-ProRule" id="PRU00146"/>
    </source>
</evidence>
<keyword evidence="3 9" id="KW-0863">Zinc-finger</keyword>
<evidence type="ECO:0000313" key="14">
    <source>
        <dbReference type="EMBL" id="EXB80746.1"/>
    </source>
</evidence>
<keyword evidence="4" id="KW-0862">Zinc</keyword>
<dbReference type="CDD" id="cd15571">
    <property type="entry name" value="ePHD"/>
    <property type="match status" value="1"/>
</dbReference>
<evidence type="ECO:0000313" key="15">
    <source>
        <dbReference type="Proteomes" id="UP000030645"/>
    </source>
</evidence>
<dbReference type="Proteomes" id="UP000030645">
    <property type="component" value="Unassembled WGS sequence"/>
</dbReference>
<dbReference type="InterPro" id="IPR019787">
    <property type="entry name" value="Znf_PHD-finger"/>
</dbReference>
<feature type="domain" description="PHD-type" evidence="13">
    <location>
        <begin position="1689"/>
        <end position="1807"/>
    </location>
</feature>
<evidence type="ECO:0000256" key="6">
    <source>
        <dbReference type="ARBA" id="ARBA00023015"/>
    </source>
</evidence>
<sequence length="2073" mass="227779">MENSWQVKCGSTLQSSAPSLASSSSQELRNQTERNAGYYSYSHDPRDLSLKVLGTVQDPLLPNYPDLSFQKSGHVNLGNSFLALLSGPPSLLQCDFKELSNSKLMSDGSSVIVNAIGNGIPLRFSGSPLEYMSEQNLQPGVAFSPSNSTRGVEASNCNTNSVLPGLQSPDVETTTVHCMVPSSEKAKGSLSINGEWHGAVAPNTGKLSSTKVQTSQMKSLEENSSISNQYQSSKVLSECPRVFCLGTGGYLLISNTGLLGIVCSCHSLHMSVLKFCEHSGLCGVNPGDAVCMDNGQTIAQWRKLYFQKFGIRVSEEQIDWDWPEGLSATSGLVKSRTTLPNISHLAHSSGGLSRSGQLSDNAMLSNLHTNQSMVIDASQNKQKRDAQASNIPLKGLIDTSQSNMHPAVGSRVTNSTVSKSVGSGLQDGCQSISAYTDFILKNRDLSITRPSMQDLRTISQKSDFTMFKNAPNSIFVGRDAAFSNIELKLGQPYQSSQNSKISDRQALGSHLLDTVINPSKLVFPGQMIHNSCRGKVELGQSLYFATGSCSPNMKREQNQLNLGNNGFEGSNINSASILEKSRGNLVQSAVVPLTNFNLLAENNVQIKPSDNILNCLEHTANHTQYYEPRFAKCDSSNVLWNSGNGLERQLNINEMSSHGLIDKGKGVKLISEGSYLKDPGSRIHKEFEFSTSRSQVPASQGSSSDLYQWSTVPLEAPEVRKLCNYPENIPSFGNCLNVDHVSQRSFTSSVGSGIILPSQVVTKGHPLATSTHLLDQTPSLHREESIGVSPHLLDDNLRMLALRQILELSKQQHAFPSFGMNKRDGRCDGVSYLHHSFAESPAAGEQFNGPGPISSREVSEATAKARLGLAGATSKFSGDEGMTGCCDLSTLIRGIPIHTKEIAVQGQRSSEQSSMRHRRNEKNVAGPSEHEKRCRVPSMCSQRSCNCSVHMNCFTTNLESTVGSCPIALKEQRGLVNGEASVIFGSKFAKNHIVQNDEIISSDQGEKLNEKLPNNIGGHASQWRDVPSKVKRVSTTMCRDSSAECINVTMQTKNSSKENETSNISSGSSAPAVTQLSVEVNKTDYSCADAGNTGCVSNLVVDEGSGIDKCWSSDDARGSERSEDFHGDNCKTSFTESGSSKNANCKSSRSLLDELKLINSLTWKKGPKQIQTGTFLNEEDHLSIKLNRCLKKGKKNRDCSSLVHDESNEGTNSAEFPSSASQQIHSLSSHRKNFGSCSNQQNSEHRLTTFSTMKKPSRKRDIYKIYNDKEEKDVSSCETPEISAAKRYKKDCTSTSNGRSLIEEQTHGGSRTKNKYNSIGCMRSSLNCQANTRHCKSKPIVCGKYGELSDGELVGNMSKPAKIVPLSRVLMLARRCTLPKNEKRTFTSIRGMKTHSDGADGFHRLRTEKESRSHDAAVSGKLNNETFLEIMKNRCSGRDDKFAEDLSMLEIERHENEKACGKEDSIAHARLKSRSKEIRKRSIYELAVDGEAPHNKTLSLSKASKCSPEVSKGTILGNGEDGTHGLCEVAQKSPDQIWSSLPVSESFCCVCGSSDKDDTNNLLECNICLIKVHQACYGVSRAPKGHWYCRPCRTSSRNIVCVLCGYGGGAMTRALRSRTIVKSLLRVWNVETEWKALSVKDLETLTRLNSSGPEREEGTSFPMCQPENTKPLASVVCKMDMPYNVDVLRNSLCVKKLKVDNSITAGFLDSTTKQWVHMVCGLWTPGTRCPNVDTMSAFDVSGAPHPRADVVCSMCNRPGGSCIKCRVLNCSVRFHPWCAHQKGLLQSEVEGIDNENIGFYGRCARHATHPMCESDSDPADTDRVAGGSAVEELTCARTEGYKGRKRDGVRHNYCQSKGKVGCYVPQEQLNAWIHINGQKSCIQGVHRLPTSDIEHDCRKEYARYKQGKGWKHLVVYKSGIHALGLYTSRFISRSEMVVEYVGEIVGQRVADKRENEYQSGRKLQYKSACYFFRIDKEHIIDATRKGGIARFVNHSCLPNCVAKVISIRNEKKVVFFAERDIFPGEEITYDYHFNHEDEESSTKMQSKLQTSKELGCGILESVQDSTTLSEYYF</sequence>
<feature type="region of interest" description="Disordered" evidence="10">
    <location>
        <begin position="398"/>
        <end position="420"/>
    </location>
</feature>
<dbReference type="Gene3D" id="3.30.40.10">
    <property type="entry name" value="Zinc/RING finger domain, C3HC4 (zinc finger)"/>
    <property type="match status" value="2"/>
</dbReference>
<dbReference type="InterPro" id="IPR046341">
    <property type="entry name" value="SET_dom_sf"/>
</dbReference>
<dbReference type="Pfam" id="PF16135">
    <property type="entry name" value="TDBD"/>
    <property type="match status" value="1"/>
</dbReference>
<feature type="region of interest" description="Disordered" evidence="10">
    <location>
        <begin position="1200"/>
        <end position="1255"/>
    </location>
</feature>
<feature type="compositionally biased region" description="Polar residues" evidence="10">
    <location>
        <begin position="411"/>
        <end position="420"/>
    </location>
</feature>
<dbReference type="CDD" id="cd15492">
    <property type="entry name" value="PHD_BRPF_JADE_like"/>
    <property type="match status" value="1"/>
</dbReference>
<keyword evidence="14" id="KW-0808">Transferase</keyword>
<comment type="subcellular location">
    <subcellularLocation>
        <location evidence="1">Nucleus</location>
    </subcellularLocation>
</comment>
<evidence type="ECO:0000256" key="1">
    <source>
        <dbReference type="ARBA" id="ARBA00004123"/>
    </source>
</evidence>
<dbReference type="SUPFAM" id="SSF82199">
    <property type="entry name" value="SET domain"/>
    <property type="match status" value="1"/>
</dbReference>
<evidence type="ECO:0000256" key="5">
    <source>
        <dbReference type="ARBA" id="ARBA00022853"/>
    </source>
</evidence>
<evidence type="ECO:0000259" key="13">
    <source>
        <dbReference type="PROSITE" id="PS51805"/>
    </source>
</evidence>
<dbReference type="GO" id="GO:0035097">
    <property type="term" value="C:histone methyltransferase complex"/>
    <property type="evidence" value="ECO:0007669"/>
    <property type="project" value="TreeGrafter"/>
</dbReference>
<evidence type="ECO:0000256" key="7">
    <source>
        <dbReference type="ARBA" id="ARBA00023163"/>
    </source>
</evidence>
<feature type="compositionally biased region" description="Polar residues" evidence="10">
    <location>
        <begin position="1235"/>
        <end position="1254"/>
    </location>
</feature>
<reference evidence="15" key="1">
    <citation type="submission" date="2013-01" db="EMBL/GenBank/DDBJ databases">
        <title>Draft Genome Sequence of a Mulberry Tree, Morus notabilis C.K. Schneid.</title>
        <authorList>
            <person name="He N."/>
            <person name="Zhao S."/>
        </authorList>
    </citation>
    <scope>NUCLEOTIDE SEQUENCE</scope>
</reference>
<dbReference type="InterPro" id="IPR011011">
    <property type="entry name" value="Znf_FYVE_PHD"/>
</dbReference>
<dbReference type="InterPro" id="IPR032308">
    <property type="entry name" value="TDBD"/>
</dbReference>
<organism evidence="14 15">
    <name type="scientific">Morus notabilis</name>
    <dbReference type="NCBI Taxonomy" id="981085"/>
    <lineage>
        <taxon>Eukaryota</taxon>
        <taxon>Viridiplantae</taxon>
        <taxon>Streptophyta</taxon>
        <taxon>Embryophyta</taxon>
        <taxon>Tracheophyta</taxon>
        <taxon>Spermatophyta</taxon>
        <taxon>Magnoliopsida</taxon>
        <taxon>eudicotyledons</taxon>
        <taxon>Gunneridae</taxon>
        <taxon>Pentapetalae</taxon>
        <taxon>rosids</taxon>
        <taxon>fabids</taxon>
        <taxon>Rosales</taxon>
        <taxon>Moraceae</taxon>
        <taxon>Moreae</taxon>
        <taxon>Morus</taxon>
    </lineage>
</organism>
<evidence type="ECO:0000259" key="12">
    <source>
        <dbReference type="PROSITE" id="PS50280"/>
    </source>
</evidence>
<dbReference type="STRING" id="981085.W9RLL2"/>
<feature type="domain" description="SET" evidence="12">
    <location>
        <begin position="1911"/>
        <end position="2032"/>
    </location>
</feature>
<protein>
    <submittedName>
        <fullName evidence="14">Histone-lysine N-methyltransferase ATX1</fullName>
    </submittedName>
</protein>
<dbReference type="PANTHER" id="PTHR45838">
    <property type="entry name" value="HISTONE-LYSINE-N-METHYLTRANSFERASE 2 KMT2 FAMILY MEMBER"/>
    <property type="match status" value="1"/>
</dbReference>
<evidence type="ECO:0000256" key="4">
    <source>
        <dbReference type="ARBA" id="ARBA00022833"/>
    </source>
</evidence>
<keyword evidence="8" id="KW-0539">Nucleus</keyword>
<dbReference type="InterPro" id="IPR013083">
    <property type="entry name" value="Znf_RING/FYVE/PHD"/>
</dbReference>
<dbReference type="SUPFAM" id="SSF57903">
    <property type="entry name" value="FYVE/PHD zinc finger"/>
    <property type="match status" value="1"/>
</dbReference>
<dbReference type="eggNOG" id="KOG0954">
    <property type="taxonomic scope" value="Eukaryota"/>
</dbReference>
<keyword evidence="7" id="KW-0804">Transcription</keyword>
<dbReference type="Pfam" id="PF13831">
    <property type="entry name" value="PHD_2"/>
    <property type="match status" value="1"/>
</dbReference>
<dbReference type="PROSITE" id="PS50280">
    <property type="entry name" value="SET"/>
    <property type="match status" value="1"/>
</dbReference>
<dbReference type="Gene3D" id="2.170.270.10">
    <property type="entry name" value="SET domain"/>
    <property type="match status" value="1"/>
</dbReference>
<evidence type="ECO:0000256" key="10">
    <source>
        <dbReference type="SAM" id="MobiDB-lite"/>
    </source>
</evidence>
<dbReference type="InterPro" id="IPR034732">
    <property type="entry name" value="EPHD"/>
</dbReference>
<dbReference type="PROSITE" id="PS51805">
    <property type="entry name" value="EPHD"/>
    <property type="match status" value="1"/>
</dbReference>
<dbReference type="eggNOG" id="KOG0955">
    <property type="taxonomic scope" value="Eukaryota"/>
</dbReference>
<evidence type="ECO:0000256" key="2">
    <source>
        <dbReference type="ARBA" id="ARBA00022723"/>
    </source>
</evidence>
<gene>
    <name evidence="14" type="ORF">L484_008526</name>
</gene>
<feature type="domain" description="PHD-type" evidence="11">
    <location>
        <begin position="1545"/>
        <end position="1595"/>
    </location>
</feature>
<dbReference type="PANTHER" id="PTHR45838:SF4">
    <property type="entry name" value="HISTONE-LYSINE N-METHYLTRANSFERASE TRITHORAX"/>
    <property type="match status" value="1"/>
</dbReference>
<evidence type="ECO:0000259" key="11">
    <source>
        <dbReference type="PROSITE" id="PS50016"/>
    </source>
</evidence>
<keyword evidence="15" id="KW-1185">Reference proteome</keyword>
<name>W9RLL2_9ROSA</name>
<keyword evidence="2" id="KW-0479">Metal-binding</keyword>
<dbReference type="GO" id="GO:0032259">
    <property type="term" value="P:methylation"/>
    <property type="evidence" value="ECO:0007669"/>
    <property type="project" value="UniProtKB-KW"/>
</dbReference>
<dbReference type="InterPro" id="IPR001214">
    <property type="entry name" value="SET_dom"/>
</dbReference>
<dbReference type="GO" id="GO:0045893">
    <property type="term" value="P:positive regulation of DNA-templated transcription"/>
    <property type="evidence" value="ECO:0007669"/>
    <property type="project" value="TreeGrafter"/>
</dbReference>
<keyword evidence="6" id="KW-0805">Transcription regulation</keyword>
<dbReference type="EMBL" id="KE344823">
    <property type="protein sequence ID" value="EXB80746.1"/>
    <property type="molecule type" value="Genomic_DNA"/>
</dbReference>
<dbReference type="GO" id="GO:0042800">
    <property type="term" value="F:histone H3K4 methyltransferase activity"/>
    <property type="evidence" value="ECO:0007669"/>
    <property type="project" value="TreeGrafter"/>
</dbReference>
<proteinExistence type="predicted"/>
<dbReference type="PROSITE" id="PS50016">
    <property type="entry name" value="ZF_PHD_2"/>
    <property type="match status" value="1"/>
</dbReference>
<accession>W9RLL2</accession>
<dbReference type="InterPro" id="IPR001965">
    <property type="entry name" value="Znf_PHD"/>
</dbReference>
<feature type="region of interest" description="Disordered" evidence="10">
    <location>
        <begin position="904"/>
        <end position="932"/>
    </location>
</feature>